<dbReference type="OrthoDB" id="8300194at2759"/>
<dbReference type="AlphaFoldDB" id="A0A8H6K001"/>
<organism evidence="2 3">
    <name type="scientific">Colletotrichum musicola</name>
    <dbReference type="NCBI Taxonomy" id="2175873"/>
    <lineage>
        <taxon>Eukaryota</taxon>
        <taxon>Fungi</taxon>
        <taxon>Dikarya</taxon>
        <taxon>Ascomycota</taxon>
        <taxon>Pezizomycotina</taxon>
        <taxon>Sordariomycetes</taxon>
        <taxon>Hypocreomycetidae</taxon>
        <taxon>Glomerellales</taxon>
        <taxon>Glomerellaceae</taxon>
        <taxon>Colletotrichum</taxon>
        <taxon>Colletotrichum orchidearum species complex</taxon>
    </lineage>
</organism>
<feature type="domain" description="Aminoglycoside phosphotransferase" evidence="1">
    <location>
        <begin position="25"/>
        <end position="87"/>
    </location>
</feature>
<dbReference type="InterPro" id="IPR011009">
    <property type="entry name" value="Kinase-like_dom_sf"/>
</dbReference>
<dbReference type="EMBL" id="WIGM01000539">
    <property type="protein sequence ID" value="KAF6822552.1"/>
    <property type="molecule type" value="Genomic_DNA"/>
</dbReference>
<dbReference type="PANTHER" id="PTHR21310:SF15">
    <property type="entry name" value="AMINOGLYCOSIDE PHOSPHOTRANSFERASE DOMAIN-CONTAINING PROTEIN"/>
    <property type="match status" value="1"/>
</dbReference>
<protein>
    <recommendedName>
        <fullName evidence="1">Aminoglycoside phosphotransferase domain-containing protein</fullName>
    </recommendedName>
</protein>
<comment type="caution">
    <text evidence="2">The sequence shown here is derived from an EMBL/GenBank/DDBJ whole genome shotgun (WGS) entry which is preliminary data.</text>
</comment>
<dbReference type="PANTHER" id="PTHR21310">
    <property type="entry name" value="AMINOGLYCOSIDE PHOSPHOTRANSFERASE-RELATED-RELATED"/>
    <property type="match status" value="1"/>
</dbReference>
<keyword evidence="3" id="KW-1185">Reference proteome</keyword>
<proteinExistence type="predicted"/>
<dbReference type="Gene3D" id="3.90.1200.10">
    <property type="match status" value="1"/>
</dbReference>
<name>A0A8H6K001_9PEZI</name>
<sequence length="123" mass="14093">MVVKRFEDFIFAGSETASPLYAGILRSLMPASPAKCVFTHGDIRPANVMVSRSEDGTLLVRGVIDWESSGFYPEYWDCVKATNKLTPRDLSDWYRFLPESISPKQYPVQWLVDRLWDRSLVNS</sequence>
<gene>
    <name evidence="2" type="ORF">CMUS01_11042</name>
</gene>
<dbReference type="Pfam" id="PF01636">
    <property type="entry name" value="APH"/>
    <property type="match status" value="1"/>
</dbReference>
<dbReference type="SUPFAM" id="SSF56112">
    <property type="entry name" value="Protein kinase-like (PK-like)"/>
    <property type="match status" value="1"/>
</dbReference>
<evidence type="ECO:0000313" key="3">
    <source>
        <dbReference type="Proteomes" id="UP000639643"/>
    </source>
</evidence>
<evidence type="ECO:0000259" key="1">
    <source>
        <dbReference type="Pfam" id="PF01636"/>
    </source>
</evidence>
<dbReference type="Proteomes" id="UP000639643">
    <property type="component" value="Unassembled WGS sequence"/>
</dbReference>
<dbReference type="InterPro" id="IPR051678">
    <property type="entry name" value="AGP_Transferase"/>
</dbReference>
<accession>A0A8H6K001</accession>
<reference evidence="2" key="1">
    <citation type="journal article" date="2020" name="Phytopathology">
        <title>Genome Sequence Resources of Colletotrichum truncatum, C. plurivorum, C. musicola, and C. sojae: Four Species Pathogenic to Soybean (Glycine max).</title>
        <authorList>
            <person name="Rogerio F."/>
            <person name="Boufleur T.R."/>
            <person name="Ciampi-Guillardi M."/>
            <person name="Sukno S.A."/>
            <person name="Thon M.R."/>
            <person name="Massola Junior N.S."/>
            <person name="Baroncelli R."/>
        </authorList>
    </citation>
    <scope>NUCLEOTIDE SEQUENCE</scope>
    <source>
        <strain evidence="2">LFN0074</strain>
    </source>
</reference>
<dbReference type="InterPro" id="IPR002575">
    <property type="entry name" value="Aminoglycoside_PTrfase"/>
</dbReference>
<evidence type="ECO:0000313" key="2">
    <source>
        <dbReference type="EMBL" id="KAF6822552.1"/>
    </source>
</evidence>